<keyword evidence="2 4" id="KW-0808">Transferase</keyword>
<accession>A0ABW3N3G3</accession>
<proteinExistence type="inferred from homology"/>
<comment type="similarity">
    <text evidence="1 4">Belongs to the glycerate kinase type-1 family.</text>
</comment>
<dbReference type="EMBL" id="JBHTKH010000024">
    <property type="protein sequence ID" value="MFD1056722.1"/>
    <property type="molecule type" value="Genomic_DNA"/>
</dbReference>
<reference evidence="6" key="1">
    <citation type="journal article" date="2019" name="Int. J. Syst. Evol. Microbiol.">
        <title>The Global Catalogue of Microorganisms (GCM) 10K type strain sequencing project: providing services to taxonomists for standard genome sequencing and annotation.</title>
        <authorList>
            <consortium name="The Broad Institute Genomics Platform"/>
            <consortium name="The Broad Institute Genome Sequencing Center for Infectious Disease"/>
            <person name="Wu L."/>
            <person name="Ma J."/>
        </authorList>
    </citation>
    <scope>NUCLEOTIDE SEQUENCE [LARGE SCALE GENOMIC DNA]</scope>
    <source>
        <strain evidence="6">CCUG 57508</strain>
    </source>
</reference>
<organism evidence="5 6">
    <name type="scientific">Terrabacter terrigena</name>
    <dbReference type="NCBI Taxonomy" id="574718"/>
    <lineage>
        <taxon>Bacteria</taxon>
        <taxon>Bacillati</taxon>
        <taxon>Actinomycetota</taxon>
        <taxon>Actinomycetes</taxon>
        <taxon>Micrococcales</taxon>
        <taxon>Intrasporangiaceae</taxon>
        <taxon>Terrabacter</taxon>
    </lineage>
</organism>
<evidence type="ECO:0000313" key="6">
    <source>
        <dbReference type="Proteomes" id="UP001597046"/>
    </source>
</evidence>
<protein>
    <submittedName>
        <fullName evidence="5">Glycerate kinase</fullName>
    </submittedName>
</protein>
<dbReference type="Pfam" id="PF02595">
    <property type="entry name" value="Gly_kinase"/>
    <property type="match status" value="1"/>
</dbReference>
<dbReference type="InterPro" id="IPR018197">
    <property type="entry name" value="Glycerate_kinase_RE-like"/>
</dbReference>
<evidence type="ECO:0000313" key="5">
    <source>
        <dbReference type="EMBL" id="MFD1056722.1"/>
    </source>
</evidence>
<dbReference type="PANTHER" id="PTHR21599:SF0">
    <property type="entry name" value="GLYCERATE KINASE"/>
    <property type="match status" value="1"/>
</dbReference>
<dbReference type="RefSeq" id="WP_386054828.1">
    <property type="nucleotide sequence ID" value="NZ_JBHTKH010000024.1"/>
</dbReference>
<evidence type="ECO:0000256" key="4">
    <source>
        <dbReference type="PIRNR" id="PIRNR006078"/>
    </source>
</evidence>
<dbReference type="InterPro" id="IPR018193">
    <property type="entry name" value="Glyc_kinase_flavodox-like_fold"/>
</dbReference>
<dbReference type="Gene3D" id="3.90.1510.10">
    <property type="entry name" value="Glycerate kinase, domain 2"/>
    <property type="match status" value="1"/>
</dbReference>
<comment type="caution">
    <text evidence="5">The sequence shown here is derived from an EMBL/GenBank/DDBJ whole genome shotgun (WGS) entry which is preliminary data.</text>
</comment>
<evidence type="ECO:0000256" key="3">
    <source>
        <dbReference type="ARBA" id="ARBA00022777"/>
    </source>
</evidence>
<dbReference type="Proteomes" id="UP001597046">
    <property type="component" value="Unassembled WGS sequence"/>
</dbReference>
<dbReference type="InterPro" id="IPR036129">
    <property type="entry name" value="Glycerate_kinase_sf"/>
</dbReference>
<dbReference type="GO" id="GO:0016301">
    <property type="term" value="F:kinase activity"/>
    <property type="evidence" value="ECO:0007669"/>
    <property type="project" value="UniProtKB-KW"/>
</dbReference>
<dbReference type="InterPro" id="IPR004381">
    <property type="entry name" value="Glycerate_kinase"/>
</dbReference>
<keyword evidence="3 4" id="KW-0418">Kinase</keyword>
<dbReference type="NCBIfam" id="TIGR00045">
    <property type="entry name" value="glycerate kinase"/>
    <property type="match status" value="1"/>
</dbReference>
<name>A0ABW3N3G3_9MICO</name>
<dbReference type="SUPFAM" id="SSF110738">
    <property type="entry name" value="Glycerate kinase I"/>
    <property type="match status" value="1"/>
</dbReference>
<evidence type="ECO:0000256" key="1">
    <source>
        <dbReference type="ARBA" id="ARBA00006284"/>
    </source>
</evidence>
<gene>
    <name evidence="5" type="ORF">ACFQ2V_20640</name>
</gene>
<dbReference type="Gene3D" id="3.40.50.10350">
    <property type="entry name" value="Glycerate kinase, domain 1"/>
    <property type="match status" value="1"/>
</dbReference>
<dbReference type="PIRSF" id="PIRSF006078">
    <property type="entry name" value="GlxK"/>
    <property type="match status" value="1"/>
</dbReference>
<keyword evidence="6" id="KW-1185">Reference proteome</keyword>
<evidence type="ECO:0000256" key="2">
    <source>
        <dbReference type="ARBA" id="ARBA00022679"/>
    </source>
</evidence>
<dbReference type="PANTHER" id="PTHR21599">
    <property type="entry name" value="GLYCERATE KINASE"/>
    <property type="match status" value="1"/>
</dbReference>
<sequence>MPRVVIAPDKFRGSLTASAVAGHLARGLCAAVPGVEVVLAPVADGGEGTVEAAVAAGFERIPAVATGPTGEPVETSWARRGADAVVELAAVSGLDLLPGGAPAPLTATSRGTGELVNAALDAGCVRVVVGIGGSACTDGGAGLLRALGLRTLDRDGHPVVEGGAALVDADRVDLKGLDPRLGDVDLVVACDVDNPLTGPSGAAHVYGPQKGASADDVARLDGALGHWADLVAAATGVDRRDAPGAGAAGGVGFGLLAVAGAGTRPGADIVFELTGLARAVAGADLVITGEGSFDAQSLRGKAPTAVARVAHEQGVPVVAVVGRCLVDAADAELAGFDCVLTTTEEAGSVEASLADPGPALERIGERLGTQLAERLGASR</sequence>